<evidence type="ECO:0000313" key="4">
    <source>
        <dbReference type="Proteomes" id="UP000199700"/>
    </source>
</evidence>
<protein>
    <submittedName>
        <fullName evidence="3">Enoyl-CoA hydratase</fullName>
    </submittedName>
</protein>
<dbReference type="AlphaFoldDB" id="A0A1H1SAU3"/>
<dbReference type="NCBIfam" id="NF005595">
    <property type="entry name" value="PRK07327.1"/>
    <property type="match status" value="1"/>
</dbReference>
<dbReference type="CDD" id="cd06558">
    <property type="entry name" value="crotonase-like"/>
    <property type="match status" value="1"/>
</dbReference>
<dbReference type="Pfam" id="PF00378">
    <property type="entry name" value="ECH_1"/>
    <property type="match status" value="1"/>
</dbReference>
<dbReference type="GO" id="GO:0003824">
    <property type="term" value="F:catalytic activity"/>
    <property type="evidence" value="ECO:0007669"/>
    <property type="project" value="InterPro"/>
</dbReference>
<sequence length="262" mass="28527">MSYENYERLTFEHKENGVLLVTINRPEKYNAADNTLLAEYMTVWNDITADDDTRVVVITGAGKAFSAGGDLTEEVDKLNSFDAAMRTFKEARGLVNNMIECDKPIISAINGPAAGAGLAVALMSDISIIGKTVKITDGHVNIGLAAGDHAAIIWPLLCGMAKAKHILLTGDQITGEEAERIGLVSQAVDKENVLDEALALADRLASKPKYALQFTKHSLNNWLRLAMPTFESSLGYELLTFFSPDAKEGMTAFLEKRTPDFD</sequence>
<dbReference type="InterPro" id="IPR018376">
    <property type="entry name" value="Enoyl-CoA_hyd/isom_CS"/>
</dbReference>
<reference evidence="3" key="1">
    <citation type="submission" date="2016-10" db="EMBL/GenBank/DDBJ databases">
        <authorList>
            <person name="Varghese N."/>
            <person name="Submissions S."/>
        </authorList>
    </citation>
    <scope>NUCLEOTIDE SEQUENCE [LARGE SCALE GENOMIC DNA]</scope>
    <source>
        <strain evidence="3">DSM 22082</strain>
    </source>
</reference>
<proteinExistence type="inferred from homology"/>
<organism evidence="3 4">
    <name type="scientific">Brevibacterium sandarakinum</name>
    <dbReference type="NCBI Taxonomy" id="629680"/>
    <lineage>
        <taxon>Bacteria</taxon>
        <taxon>Bacillati</taxon>
        <taxon>Actinomycetota</taxon>
        <taxon>Actinomycetes</taxon>
        <taxon>Micrococcales</taxon>
        <taxon>Brevibacteriaceae</taxon>
        <taxon>Brevibacterium</taxon>
    </lineage>
</organism>
<evidence type="ECO:0000256" key="2">
    <source>
        <dbReference type="RuleBase" id="RU003707"/>
    </source>
</evidence>
<gene>
    <name evidence="3" type="ORF">SAMN04489751_2051</name>
</gene>
<dbReference type="PANTHER" id="PTHR43459">
    <property type="entry name" value="ENOYL-COA HYDRATASE"/>
    <property type="match status" value="1"/>
</dbReference>
<comment type="similarity">
    <text evidence="1 2">Belongs to the enoyl-CoA hydratase/isomerase family.</text>
</comment>
<dbReference type="PANTHER" id="PTHR43459:SF3">
    <property type="entry name" value="ENOYL-COA HYDRATASE ECHA15 (ENOYL HYDRASE) (UNSATURATED ACYL-COA HYDRATASE) (CROTONASE)-RELATED"/>
    <property type="match status" value="1"/>
</dbReference>
<dbReference type="Gene3D" id="3.90.226.10">
    <property type="entry name" value="2-enoyl-CoA Hydratase, Chain A, domain 1"/>
    <property type="match status" value="1"/>
</dbReference>
<dbReference type="OrthoDB" id="9790967at2"/>
<dbReference type="SUPFAM" id="SSF52096">
    <property type="entry name" value="ClpP/crotonase"/>
    <property type="match status" value="1"/>
</dbReference>
<accession>A0A1H1SAU3</accession>
<dbReference type="PROSITE" id="PS00166">
    <property type="entry name" value="ENOYL_COA_HYDRATASE"/>
    <property type="match status" value="1"/>
</dbReference>
<dbReference type="STRING" id="629680.SAMN04489751_2051"/>
<dbReference type="InterPro" id="IPR014748">
    <property type="entry name" value="Enoyl-CoA_hydra_C"/>
</dbReference>
<evidence type="ECO:0000256" key="1">
    <source>
        <dbReference type="ARBA" id="ARBA00005254"/>
    </source>
</evidence>
<dbReference type="Proteomes" id="UP000199700">
    <property type="component" value="Chromosome"/>
</dbReference>
<dbReference type="Gene3D" id="1.10.12.10">
    <property type="entry name" value="Lyase 2-enoyl-coa Hydratase, Chain A, domain 2"/>
    <property type="match status" value="1"/>
</dbReference>
<evidence type="ECO:0000313" key="3">
    <source>
        <dbReference type="EMBL" id="SDS45250.1"/>
    </source>
</evidence>
<dbReference type="InterPro" id="IPR001753">
    <property type="entry name" value="Enoyl-CoA_hydra/iso"/>
</dbReference>
<name>A0A1H1SAU3_BRESA</name>
<keyword evidence="4" id="KW-1185">Reference proteome</keyword>
<dbReference type="EMBL" id="LT629739">
    <property type="protein sequence ID" value="SDS45250.1"/>
    <property type="molecule type" value="Genomic_DNA"/>
</dbReference>
<dbReference type="RefSeq" id="WP_092105342.1">
    <property type="nucleotide sequence ID" value="NZ_LT629739.1"/>
</dbReference>
<dbReference type="InterPro" id="IPR029045">
    <property type="entry name" value="ClpP/crotonase-like_dom_sf"/>
</dbReference>